<feature type="domain" description="FAD-dependent oxidoreductase 2 FAD-binding" evidence="3">
    <location>
        <begin position="6"/>
        <end position="407"/>
    </location>
</feature>
<dbReference type="EMBL" id="LR797502">
    <property type="protein sequence ID" value="CAB4221250.1"/>
    <property type="molecule type" value="Genomic_DNA"/>
</dbReference>
<dbReference type="PANTHER" id="PTHR11632">
    <property type="entry name" value="SUCCINATE DEHYDROGENASE 2 FLAVOPROTEIN SUBUNIT"/>
    <property type="match status" value="1"/>
</dbReference>
<dbReference type="InterPro" id="IPR015939">
    <property type="entry name" value="Fum_Rdtase/Succ_DH_flav-like_C"/>
</dbReference>
<proteinExistence type="predicted"/>
<dbReference type="EMBL" id="LR796758">
    <property type="protein sequence ID" value="CAB4163983.1"/>
    <property type="molecule type" value="Genomic_DNA"/>
</dbReference>
<dbReference type="InterPro" id="IPR030664">
    <property type="entry name" value="SdhA/FrdA/AprA"/>
</dbReference>
<dbReference type="Gene3D" id="1.20.58.100">
    <property type="entry name" value="Fumarate reductase/succinate dehydrogenase flavoprotein-like, C-terminal domain"/>
    <property type="match status" value="1"/>
</dbReference>
<reference evidence="5" key="1">
    <citation type="submission" date="2020-04" db="EMBL/GenBank/DDBJ databases">
        <authorList>
            <person name="Chiriac C."/>
            <person name="Salcher M."/>
            <person name="Ghai R."/>
            <person name="Kavagutti S V."/>
        </authorList>
    </citation>
    <scope>NUCLEOTIDE SEQUENCE</scope>
</reference>
<evidence type="ECO:0000313" key="5">
    <source>
        <dbReference type="EMBL" id="CAB4163983.1"/>
    </source>
</evidence>
<feature type="domain" description="Fumarate reductase/succinate dehydrogenase flavoprotein-like C-terminal" evidence="4">
    <location>
        <begin position="463"/>
        <end position="553"/>
    </location>
</feature>
<accession>A0A6J5NY33</accession>
<dbReference type="EMBL" id="LR797099">
    <property type="protein sequence ID" value="CAB4186993.1"/>
    <property type="molecule type" value="Genomic_DNA"/>
</dbReference>
<dbReference type="InterPro" id="IPR027477">
    <property type="entry name" value="Succ_DH/fumarate_Rdtase_cat_sf"/>
</dbReference>
<keyword evidence="1" id="KW-0285">Flavoprotein</keyword>
<dbReference type="PRINTS" id="PR00368">
    <property type="entry name" value="FADPNR"/>
</dbReference>
<dbReference type="SUPFAM" id="SSF56425">
    <property type="entry name" value="Succinate dehydrogenase/fumarate reductase flavoprotein, catalytic domain"/>
    <property type="match status" value="1"/>
</dbReference>
<dbReference type="SUPFAM" id="SSF46977">
    <property type="entry name" value="Succinate dehydrogenase/fumarate reductase flavoprotein C-terminal domain"/>
    <property type="match status" value="1"/>
</dbReference>
<dbReference type="PANTHER" id="PTHR11632:SF51">
    <property type="entry name" value="SUCCINATE DEHYDROGENASE [UBIQUINONE] FLAVOPROTEIN SUBUNIT, MITOCHONDRIAL"/>
    <property type="match status" value="1"/>
</dbReference>
<evidence type="ECO:0000256" key="2">
    <source>
        <dbReference type="ARBA" id="ARBA00023002"/>
    </source>
</evidence>
<evidence type="ECO:0000313" key="8">
    <source>
        <dbReference type="EMBL" id="CAB4221250.1"/>
    </source>
</evidence>
<gene>
    <name evidence="7" type="ORF">UFOVP1146_339</name>
    <name evidence="8" type="ORF">UFOVP1638_226</name>
    <name evidence="5" type="ORF">UFOVP812_252</name>
    <name evidence="6" type="ORF">UFOVP818_313</name>
</gene>
<evidence type="ECO:0000259" key="3">
    <source>
        <dbReference type="Pfam" id="PF00890"/>
    </source>
</evidence>
<dbReference type="InterPro" id="IPR037099">
    <property type="entry name" value="Fum_R/Succ_DH_flav-like_C_sf"/>
</dbReference>
<dbReference type="InterPro" id="IPR003953">
    <property type="entry name" value="FAD-dep_OxRdtase_2_FAD-bd"/>
</dbReference>
<evidence type="ECO:0000313" key="7">
    <source>
        <dbReference type="EMBL" id="CAB4186993.1"/>
    </source>
</evidence>
<dbReference type="GO" id="GO:0016491">
    <property type="term" value="F:oxidoreductase activity"/>
    <property type="evidence" value="ECO:0007669"/>
    <property type="project" value="UniProtKB-KW"/>
</dbReference>
<dbReference type="PIRSF" id="PIRSF000171">
    <property type="entry name" value="SDHA_APRA_LASPO"/>
    <property type="match status" value="1"/>
</dbReference>
<evidence type="ECO:0000259" key="4">
    <source>
        <dbReference type="Pfam" id="PF02910"/>
    </source>
</evidence>
<dbReference type="SUPFAM" id="SSF51905">
    <property type="entry name" value="FAD/NAD(P)-binding domain"/>
    <property type="match status" value="1"/>
</dbReference>
<dbReference type="Pfam" id="PF02910">
    <property type="entry name" value="Succ_DH_flav_C"/>
    <property type="match status" value="1"/>
</dbReference>
<dbReference type="Gene3D" id="3.90.700.10">
    <property type="entry name" value="Succinate dehydrogenase/fumarate reductase flavoprotein, catalytic domain"/>
    <property type="match status" value="1"/>
</dbReference>
<protein>
    <submittedName>
        <fullName evidence="5">SdhA Succinate dehydrogenase/fumarate reductase, flavoprotein subunit</fullName>
    </submittedName>
</protein>
<name>A0A6J5NY33_9CAUD</name>
<dbReference type="Pfam" id="PF00890">
    <property type="entry name" value="FAD_binding_2"/>
    <property type="match status" value="1"/>
</dbReference>
<keyword evidence="2" id="KW-0560">Oxidoreductase</keyword>
<evidence type="ECO:0000256" key="1">
    <source>
        <dbReference type="ARBA" id="ARBA00022630"/>
    </source>
</evidence>
<dbReference type="Gene3D" id="3.50.50.60">
    <property type="entry name" value="FAD/NAD(P)-binding domain"/>
    <property type="match status" value="1"/>
</dbReference>
<dbReference type="InterPro" id="IPR036188">
    <property type="entry name" value="FAD/NAD-bd_sf"/>
</dbReference>
<dbReference type="EMBL" id="LR796776">
    <property type="protein sequence ID" value="CAB4165777.1"/>
    <property type="molecule type" value="Genomic_DNA"/>
</dbReference>
<organism evidence="5">
    <name type="scientific">uncultured Caudovirales phage</name>
    <dbReference type="NCBI Taxonomy" id="2100421"/>
    <lineage>
        <taxon>Viruses</taxon>
        <taxon>Duplodnaviria</taxon>
        <taxon>Heunggongvirae</taxon>
        <taxon>Uroviricota</taxon>
        <taxon>Caudoviricetes</taxon>
        <taxon>Peduoviridae</taxon>
        <taxon>Maltschvirus</taxon>
        <taxon>Maltschvirus maltsch</taxon>
    </lineage>
</organism>
<sequence>MNNSIDVLVIGSGAAGMLAAITAAQNGQSTVLLTKGQAGRCGATATIVGGCSVDGNTCVELLGLKANSNDSAELFFNDMMAGGKYINNPKLVESIVTEIGPIIQWLRINGLNIGNPTPSAGHAYSRGVVTPGMEILQTLKKFLISFGVKVREEFFATELLLNDGIVSGVAGIDMRSGKITAIQANSIILATGGGMRIYPHQTAPEELTGDGHAMAIRAGAKLIDMEMIQFLPCTLITPRMWSGIQFPWILGPQSGIRAWLLNRYGERFMAKWDPINMEMATRDIISIACTKEILENRGGPNGGVFMSWAHLPSNIIDFAADWYFNQTSELRAGGGQISGNWQWEGFDFSQLVADIKNGNAIEVSSASHFFMGGLLIDEFCATSIPGLFACGEVAGGAHGANRLGGNATSQILVQGKIAGNTASKYAKSNSNVGITATAWKDSSQKIKMPIVKESGISPFEIKQELQNIANINVSMLRSGPELKSALSSIQKLRSDILPFVYTKSKDRIYNKEWTEAIECHNMTDTLEAIILSASKRDESRGAHYREDFPQQNELAVNGITKQLNGIMCYESISCPTKYPK</sequence>
<evidence type="ECO:0000313" key="6">
    <source>
        <dbReference type="EMBL" id="CAB4165777.1"/>
    </source>
</evidence>